<accession>A0A3P7M9S3</accession>
<reference evidence="1 2" key="1">
    <citation type="submission" date="2018-11" db="EMBL/GenBank/DDBJ databases">
        <authorList>
            <consortium name="Pathogen Informatics"/>
        </authorList>
    </citation>
    <scope>NUCLEOTIDE SEQUENCE [LARGE SCALE GENOMIC DNA]</scope>
</reference>
<dbReference type="OrthoDB" id="6229640at2759"/>
<keyword evidence="2" id="KW-1185">Reference proteome</keyword>
<dbReference type="Proteomes" id="UP000281553">
    <property type="component" value="Unassembled WGS sequence"/>
</dbReference>
<gene>
    <name evidence="1" type="ORF">DILT_LOCUS14740</name>
</gene>
<dbReference type="AlphaFoldDB" id="A0A3P7M9S3"/>
<sequence length="343" mass="39693">MADAADEDFYPLGSFYVTDKEFDKLLTMTFETYMISPWTNKMEDTCRHPVEIPICIGGAMEAPPENTVRQLSELLLRDCDSFEECRAFLCPQSAVTVFHVLIDIFKRMENAIFPISVRTAKVVEKLVLMEPVHPYDFKLADVLYKESMAFCTDTGGKGHTDKKVKQPDNIVDFLSTFYNCSYVGKQQKWRLVNVFNKRIFHDLHLIESNLRRNTIRFVLKNFLHIARRYVISNLITLRRKRDETWTLNTITTLPHVTEFVLKTIATNFAPHFFRFHPTTCLQADLAIRLMINIFCANTDRAWMPKQPLNSILINMEPSLCHERCVCGRGEVGGQHSLAKFAHL</sequence>
<evidence type="ECO:0000313" key="1">
    <source>
        <dbReference type="EMBL" id="VDN26114.1"/>
    </source>
</evidence>
<evidence type="ECO:0000313" key="2">
    <source>
        <dbReference type="Proteomes" id="UP000281553"/>
    </source>
</evidence>
<proteinExistence type="predicted"/>
<protein>
    <submittedName>
        <fullName evidence="1">Uncharacterized protein</fullName>
    </submittedName>
</protein>
<dbReference type="EMBL" id="UYRU01075651">
    <property type="protein sequence ID" value="VDN26114.1"/>
    <property type="molecule type" value="Genomic_DNA"/>
</dbReference>
<name>A0A3P7M9S3_DIBLA</name>
<organism evidence="1 2">
    <name type="scientific">Dibothriocephalus latus</name>
    <name type="common">Fish tapeworm</name>
    <name type="synonym">Diphyllobothrium latum</name>
    <dbReference type="NCBI Taxonomy" id="60516"/>
    <lineage>
        <taxon>Eukaryota</taxon>
        <taxon>Metazoa</taxon>
        <taxon>Spiralia</taxon>
        <taxon>Lophotrochozoa</taxon>
        <taxon>Platyhelminthes</taxon>
        <taxon>Cestoda</taxon>
        <taxon>Eucestoda</taxon>
        <taxon>Diphyllobothriidea</taxon>
        <taxon>Diphyllobothriidae</taxon>
        <taxon>Dibothriocephalus</taxon>
    </lineage>
</organism>